<name>A0A420XQN9_9ACTN</name>
<dbReference type="EMBL" id="RBWV01000011">
    <property type="protein sequence ID" value="RKS75522.1"/>
    <property type="molecule type" value="Genomic_DNA"/>
</dbReference>
<evidence type="ECO:0000256" key="2">
    <source>
        <dbReference type="ARBA" id="ARBA00022840"/>
    </source>
</evidence>
<dbReference type="PANTHER" id="PTHR24220">
    <property type="entry name" value="IMPORT ATP-BINDING PROTEIN"/>
    <property type="match status" value="1"/>
</dbReference>
<evidence type="ECO:0000313" key="5">
    <source>
        <dbReference type="Proteomes" id="UP000281955"/>
    </source>
</evidence>
<dbReference type="GO" id="GO:0005886">
    <property type="term" value="C:plasma membrane"/>
    <property type="evidence" value="ECO:0007669"/>
    <property type="project" value="TreeGrafter"/>
</dbReference>
<feature type="domain" description="ABC transporter" evidence="3">
    <location>
        <begin position="9"/>
        <end position="212"/>
    </location>
</feature>
<dbReference type="InterPro" id="IPR015854">
    <property type="entry name" value="ABC_transpr_LolD-like"/>
</dbReference>
<protein>
    <submittedName>
        <fullName evidence="4">Putative ABC transport system ATP-binding protein</fullName>
    </submittedName>
</protein>
<dbReference type="InterPro" id="IPR027417">
    <property type="entry name" value="P-loop_NTPase"/>
</dbReference>
<evidence type="ECO:0000313" key="4">
    <source>
        <dbReference type="EMBL" id="RKS75522.1"/>
    </source>
</evidence>
<dbReference type="InterPro" id="IPR003439">
    <property type="entry name" value="ABC_transporter-like_ATP-bd"/>
</dbReference>
<organism evidence="4 5">
    <name type="scientific">Motilibacter peucedani</name>
    <dbReference type="NCBI Taxonomy" id="598650"/>
    <lineage>
        <taxon>Bacteria</taxon>
        <taxon>Bacillati</taxon>
        <taxon>Actinomycetota</taxon>
        <taxon>Actinomycetes</taxon>
        <taxon>Motilibacterales</taxon>
        <taxon>Motilibacteraceae</taxon>
        <taxon>Motilibacter</taxon>
    </lineage>
</organism>
<dbReference type="InParanoid" id="A0A420XQN9"/>
<dbReference type="GO" id="GO:0016887">
    <property type="term" value="F:ATP hydrolysis activity"/>
    <property type="evidence" value="ECO:0007669"/>
    <property type="project" value="InterPro"/>
</dbReference>
<dbReference type="SMART" id="SM00382">
    <property type="entry name" value="AAA"/>
    <property type="match status" value="1"/>
</dbReference>
<dbReference type="GO" id="GO:0005524">
    <property type="term" value="F:ATP binding"/>
    <property type="evidence" value="ECO:0007669"/>
    <property type="project" value="UniProtKB-KW"/>
</dbReference>
<dbReference type="PANTHER" id="PTHR24220:SF659">
    <property type="entry name" value="TRANSPORTER, PUTATIVE-RELATED"/>
    <property type="match status" value="1"/>
</dbReference>
<dbReference type="PROSITE" id="PS50893">
    <property type="entry name" value="ABC_TRANSPORTER_2"/>
    <property type="match status" value="1"/>
</dbReference>
<keyword evidence="1" id="KW-0547">Nucleotide-binding</keyword>
<dbReference type="SUPFAM" id="SSF52540">
    <property type="entry name" value="P-loop containing nucleoside triphosphate hydrolases"/>
    <property type="match status" value="1"/>
</dbReference>
<comment type="caution">
    <text evidence="4">The sequence shown here is derived from an EMBL/GenBank/DDBJ whole genome shotgun (WGS) entry which is preliminary data.</text>
</comment>
<keyword evidence="2 4" id="KW-0067">ATP-binding</keyword>
<dbReference type="RefSeq" id="WP_183061897.1">
    <property type="nucleotide sequence ID" value="NZ_RBWV01000011.1"/>
</dbReference>
<dbReference type="InterPro" id="IPR003593">
    <property type="entry name" value="AAA+_ATPase"/>
</dbReference>
<dbReference type="Gene3D" id="3.40.50.300">
    <property type="entry name" value="P-loop containing nucleotide triphosphate hydrolases"/>
    <property type="match status" value="1"/>
</dbReference>
<evidence type="ECO:0000259" key="3">
    <source>
        <dbReference type="PROSITE" id="PS50893"/>
    </source>
</evidence>
<dbReference type="Proteomes" id="UP000281955">
    <property type="component" value="Unassembled WGS sequence"/>
</dbReference>
<evidence type="ECO:0000256" key="1">
    <source>
        <dbReference type="ARBA" id="ARBA00022741"/>
    </source>
</evidence>
<keyword evidence="5" id="KW-1185">Reference proteome</keyword>
<dbReference type="AlphaFoldDB" id="A0A420XQN9"/>
<dbReference type="GO" id="GO:0022857">
    <property type="term" value="F:transmembrane transporter activity"/>
    <property type="evidence" value="ECO:0007669"/>
    <property type="project" value="TreeGrafter"/>
</dbReference>
<sequence>MSAAPVLVVRAVSHVAGAGRHAVPVLTDVSVVAHRGELVALAGRSGSGKTTLCHLVAGAMRPGSGEVLVEGRPADSIDDWAVRAFLPQRLGLAEELTVEENAHLPARLRGATPDAGLLARLALDAIAAQPAVQTSLGEQQRTGLARALCLRPGLLVLDEPTGHQDDANVDRVLGELQRAAATGTTVLAATHDPRVIAVASRVVRLEGGRVDG</sequence>
<gene>
    <name evidence="4" type="ORF">CLV35_1992</name>
</gene>
<dbReference type="Pfam" id="PF00005">
    <property type="entry name" value="ABC_tran"/>
    <property type="match status" value="1"/>
</dbReference>
<proteinExistence type="predicted"/>
<reference evidence="4 5" key="1">
    <citation type="submission" date="2018-10" db="EMBL/GenBank/DDBJ databases">
        <title>Genomic Encyclopedia of Archaeal and Bacterial Type Strains, Phase II (KMG-II): from individual species to whole genera.</title>
        <authorList>
            <person name="Goeker M."/>
        </authorList>
    </citation>
    <scope>NUCLEOTIDE SEQUENCE [LARGE SCALE GENOMIC DNA]</scope>
    <source>
        <strain evidence="4 5">RP-AC37</strain>
    </source>
</reference>
<accession>A0A420XQN9</accession>